<evidence type="ECO:0000313" key="6">
    <source>
        <dbReference type="EMBL" id="MEJ6009598.1"/>
    </source>
</evidence>
<evidence type="ECO:0000259" key="5">
    <source>
        <dbReference type="PROSITE" id="PS50977"/>
    </source>
</evidence>
<protein>
    <submittedName>
        <fullName evidence="6">TetR/AcrR family transcriptional regulator</fullName>
    </submittedName>
</protein>
<dbReference type="PROSITE" id="PS50977">
    <property type="entry name" value="HTH_TETR_2"/>
    <property type="match status" value="1"/>
</dbReference>
<feature type="DNA-binding region" description="H-T-H motif" evidence="4">
    <location>
        <begin position="30"/>
        <end position="49"/>
    </location>
</feature>
<evidence type="ECO:0000256" key="4">
    <source>
        <dbReference type="PROSITE-ProRule" id="PRU00335"/>
    </source>
</evidence>
<proteinExistence type="predicted"/>
<dbReference type="InterPro" id="IPR036271">
    <property type="entry name" value="Tet_transcr_reg_TetR-rel_C_sf"/>
</dbReference>
<dbReference type="EMBL" id="JBBHJY010000002">
    <property type="protein sequence ID" value="MEJ6009598.1"/>
    <property type="molecule type" value="Genomic_DNA"/>
</dbReference>
<reference evidence="6 7" key="1">
    <citation type="submission" date="2024-03" db="EMBL/GenBank/DDBJ databases">
        <authorList>
            <person name="Jo J.-H."/>
        </authorList>
    </citation>
    <scope>NUCLEOTIDE SEQUENCE [LARGE SCALE GENOMIC DNA]</scope>
    <source>
        <strain evidence="6 7">AS3R-12</strain>
    </source>
</reference>
<evidence type="ECO:0000313" key="7">
    <source>
        <dbReference type="Proteomes" id="UP001379235"/>
    </source>
</evidence>
<dbReference type="PANTHER" id="PTHR30055:SF234">
    <property type="entry name" value="HTH-TYPE TRANSCRIPTIONAL REGULATOR BETI"/>
    <property type="match status" value="1"/>
</dbReference>
<dbReference type="Proteomes" id="UP001379235">
    <property type="component" value="Unassembled WGS sequence"/>
</dbReference>
<gene>
    <name evidence="6" type="ORF">WG900_06670</name>
</gene>
<dbReference type="Pfam" id="PF00440">
    <property type="entry name" value="TetR_N"/>
    <property type="match status" value="1"/>
</dbReference>
<dbReference type="InterPro" id="IPR001647">
    <property type="entry name" value="HTH_TetR"/>
</dbReference>
<keyword evidence="2 4" id="KW-0238">DNA-binding</keyword>
<feature type="domain" description="HTH tetR-type" evidence="5">
    <location>
        <begin position="7"/>
        <end position="67"/>
    </location>
</feature>
<dbReference type="RefSeq" id="WP_339965752.1">
    <property type="nucleotide sequence ID" value="NZ_JBBHJY010000002.1"/>
</dbReference>
<dbReference type="InterPro" id="IPR009057">
    <property type="entry name" value="Homeodomain-like_sf"/>
</dbReference>
<dbReference type="SUPFAM" id="SSF46689">
    <property type="entry name" value="Homeodomain-like"/>
    <property type="match status" value="1"/>
</dbReference>
<evidence type="ECO:0000256" key="3">
    <source>
        <dbReference type="ARBA" id="ARBA00023163"/>
    </source>
</evidence>
<evidence type="ECO:0000256" key="2">
    <source>
        <dbReference type="ARBA" id="ARBA00023125"/>
    </source>
</evidence>
<dbReference type="InterPro" id="IPR050109">
    <property type="entry name" value="HTH-type_TetR-like_transc_reg"/>
</dbReference>
<organism evidence="6 7">
    <name type="scientific">Novosphingobium aquae</name>
    <dbReference type="NCBI Taxonomy" id="3133435"/>
    <lineage>
        <taxon>Bacteria</taxon>
        <taxon>Pseudomonadati</taxon>
        <taxon>Pseudomonadota</taxon>
        <taxon>Alphaproteobacteria</taxon>
        <taxon>Sphingomonadales</taxon>
        <taxon>Sphingomonadaceae</taxon>
        <taxon>Novosphingobium</taxon>
    </lineage>
</organism>
<dbReference type="PANTHER" id="PTHR30055">
    <property type="entry name" value="HTH-TYPE TRANSCRIPTIONAL REGULATOR RUTR"/>
    <property type="match status" value="1"/>
</dbReference>
<dbReference type="PRINTS" id="PR00455">
    <property type="entry name" value="HTHTETR"/>
</dbReference>
<comment type="caution">
    <text evidence="6">The sequence shown here is derived from an EMBL/GenBank/DDBJ whole genome shotgun (WGS) entry which is preliminary data.</text>
</comment>
<name>A0ABU8S6L3_9SPHN</name>
<evidence type="ECO:0000256" key="1">
    <source>
        <dbReference type="ARBA" id="ARBA00023015"/>
    </source>
</evidence>
<sequence>MKHKKSELTRARIIAAAKPLFTENGFDETSVAEICRESGVSNGALFHQFKVKEDIAFAVFCEVRAEFWDRVISAMVACKDPLDGVEAAVRASFAFQQENPGASAFIKDVTGSKWIEDYAAESRTVYDGGIQRGLAWARPHFEAGRLPPISPDAFITLVSGAPQWIGRMIRMGMADSKFEDIADEMAVLVRRALTVR</sequence>
<keyword evidence="1" id="KW-0805">Transcription regulation</keyword>
<accession>A0ABU8S6L3</accession>
<keyword evidence="3" id="KW-0804">Transcription</keyword>
<dbReference type="Gene3D" id="1.10.357.10">
    <property type="entry name" value="Tetracycline Repressor, domain 2"/>
    <property type="match status" value="1"/>
</dbReference>
<keyword evidence="7" id="KW-1185">Reference proteome</keyword>
<dbReference type="SUPFAM" id="SSF48498">
    <property type="entry name" value="Tetracyclin repressor-like, C-terminal domain"/>
    <property type="match status" value="1"/>
</dbReference>